<evidence type="ECO:0000313" key="3">
    <source>
        <dbReference type="EMBL" id="GBG64104.1"/>
    </source>
</evidence>
<accession>A0A388K221</accession>
<keyword evidence="4" id="KW-1185">Reference proteome</keyword>
<evidence type="ECO:0000313" key="4">
    <source>
        <dbReference type="Proteomes" id="UP000265515"/>
    </source>
</evidence>
<evidence type="ECO:0000256" key="1">
    <source>
        <dbReference type="SAM" id="MobiDB-lite"/>
    </source>
</evidence>
<gene>
    <name evidence="3" type="ORF">CBR_g40552</name>
</gene>
<dbReference type="OMA" id="ASHFRIM"/>
<dbReference type="InterPro" id="IPR057191">
    <property type="entry name" value="DUF7869"/>
</dbReference>
<dbReference type="EMBL" id="BFEA01000046">
    <property type="protein sequence ID" value="GBG64104.1"/>
    <property type="molecule type" value="Genomic_DNA"/>
</dbReference>
<feature type="region of interest" description="Disordered" evidence="1">
    <location>
        <begin position="1"/>
        <end position="71"/>
    </location>
</feature>
<name>A0A388K221_CHABU</name>
<dbReference type="OrthoDB" id="410478at2759"/>
<dbReference type="PANTHER" id="PTHR33153:SF3">
    <property type="entry name" value="TRAFFICKING PROTEIN PARTICLE COMPLEX SUBUNIT 11 DOMAIN-CONTAINING PROTEIN"/>
    <property type="match status" value="1"/>
</dbReference>
<comment type="caution">
    <text evidence="3">The sequence shown here is derived from an EMBL/GenBank/DDBJ whole genome shotgun (WGS) entry which is preliminary data.</text>
</comment>
<dbReference type="AlphaFoldDB" id="A0A388K221"/>
<reference evidence="3 4" key="1">
    <citation type="journal article" date="2018" name="Cell">
        <title>The Chara Genome: Secondary Complexity and Implications for Plant Terrestrialization.</title>
        <authorList>
            <person name="Nishiyama T."/>
            <person name="Sakayama H."/>
            <person name="Vries J.D."/>
            <person name="Buschmann H."/>
            <person name="Saint-Marcoux D."/>
            <person name="Ullrich K.K."/>
            <person name="Haas F.B."/>
            <person name="Vanderstraeten L."/>
            <person name="Becker D."/>
            <person name="Lang D."/>
            <person name="Vosolsobe S."/>
            <person name="Rombauts S."/>
            <person name="Wilhelmsson P.K.I."/>
            <person name="Janitza P."/>
            <person name="Kern R."/>
            <person name="Heyl A."/>
            <person name="Rumpler F."/>
            <person name="Villalobos L.I.A.C."/>
            <person name="Clay J.M."/>
            <person name="Skokan R."/>
            <person name="Toyoda A."/>
            <person name="Suzuki Y."/>
            <person name="Kagoshima H."/>
            <person name="Schijlen E."/>
            <person name="Tajeshwar N."/>
            <person name="Catarino B."/>
            <person name="Hetherington A.J."/>
            <person name="Saltykova A."/>
            <person name="Bonnot C."/>
            <person name="Breuninger H."/>
            <person name="Symeonidi A."/>
            <person name="Radhakrishnan G.V."/>
            <person name="Van Nieuwerburgh F."/>
            <person name="Deforce D."/>
            <person name="Chang C."/>
            <person name="Karol K.G."/>
            <person name="Hedrich R."/>
            <person name="Ulvskov P."/>
            <person name="Glockner G."/>
            <person name="Delwiche C.F."/>
            <person name="Petrasek J."/>
            <person name="Van de Peer Y."/>
            <person name="Friml J."/>
            <person name="Beilby M."/>
            <person name="Dolan L."/>
            <person name="Kohara Y."/>
            <person name="Sugano S."/>
            <person name="Fujiyama A."/>
            <person name="Delaux P.-M."/>
            <person name="Quint M."/>
            <person name="TheiBen G."/>
            <person name="Hagemann M."/>
            <person name="Harholt J."/>
            <person name="Dunand C."/>
            <person name="Zachgo S."/>
            <person name="Langdale J."/>
            <person name="Maumus F."/>
            <person name="Straeten D.V.D."/>
            <person name="Gould S.B."/>
            <person name="Rensing S.A."/>
        </authorList>
    </citation>
    <scope>NUCLEOTIDE SEQUENCE [LARGE SCALE GENOMIC DNA]</scope>
    <source>
        <strain evidence="3 4">S276</strain>
    </source>
</reference>
<feature type="compositionally biased region" description="Acidic residues" evidence="1">
    <location>
        <begin position="11"/>
        <end position="62"/>
    </location>
</feature>
<dbReference type="PANTHER" id="PTHR33153">
    <property type="entry name" value="MYND-TYPE DOMAIN-CONTAINING PROTEIN"/>
    <property type="match status" value="1"/>
</dbReference>
<dbReference type="Proteomes" id="UP000265515">
    <property type="component" value="Unassembled WGS sequence"/>
</dbReference>
<dbReference type="Gramene" id="GBG64104">
    <property type="protein sequence ID" value="GBG64104"/>
    <property type="gene ID" value="CBR_g40552"/>
</dbReference>
<feature type="domain" description="DUF7869" evidence="2">
    <location>
        <begin position="401"/>
        <end position="590"/>
    </location>
</feature>
<proteinExistence type="predicted"/>
<dbReference type="STRING" id="69332.A0A388K221"/>
<protein>
    <recommendedName>
        <fullName evidence="2">DUF7869 domain-containing protein</fullName>
    </recommendedName>
</protein>
<evidence type="ECO:0000259" key="2">
    <source>
        <dbReference type="Pfam" id="PF25273"/>
    </source>
</evidence>
<dbReference type="Pfam" id="PF25273">
    <property type="entry name" value="DUF7869"/>
    <property type="match status" value="1"/>
</dbReference>
<organism evidence="3 4">
    <name type="scientific">Chara braunii</name>
    <name type="common">Braun's stonewort</name>
    <dbReference type="NCBI Taxonomy" id="69332"/>
    <lineage>
        <taxon>Eukaryota</taxon>
        <taxon>Viridiplantae</taxon>
        <taxon>Streptophyta</taxon>
        <taxon>Charophyceae</taxon>
        <taxon>Charales</taxon>
        <taxon>Characeae</taxon>
        <taxon>Chara</taxon>
    </lineage>
</organism>
<sequence>MCDNCIVQEFCDNDNEEEESSDVDDEKEESNDDDDKEEESNDDDKEEELSEDEESEDTDYEDNEVKDASEVDVDMFTKSLSGKLLGEAKQIVAQEVRRGLYNKSSKSEKPPYNLGERGKNVRVYNKKANYHVNMKNVEVVLKKNCCKAKCYMKFMVEDVFYKQEKFWAMKQPKQVNFLLAEMRVASYLSDDGDLQVLKVTFNGIKVCTKAWGKLYRCSTTRVARLRKDFRDGLVLYEHANKVSVGLSASSQQILAWLHEYFRFNTKSMPNSNQFHLSDTLQRRDVYDFFKRDCKALYTKKTLPSRSRFMTIWRVHCPKVLIPALKRFSVCSTSLKFKTAMFGKALEKHRLMQGEERQKLSKHRHKASSRPTEYIAMIIDGMDQSKTILPHFTRIPKDSKLKEGNFVKVHVVGAKVLGFSSSAFATVFFDNFKSDSNCMLIVLHRWISQLPRPFSKVLYLTLDNTSKENKNNFVLAYLVFLVKMRVFSKVQLNFLLVGHTHEDIDQMFNCFSRKLAVHDAFDLPELQHIIRESYKVEQDHGVYVEEMTKTMDWKLYIQDHLQNVNDISFNQHFRIRRNDDGEVRIWSKQYHNSQWQPNNREDLNIFKSEPTGQVQASPKHAIRSLEAIFRLTCRGEDKRRDKVGSNEGHVRN</sequence>